<keyword evidence="2" id="KW-0813">Transport</keyword>
<dbReference type="InterPro" id="IPR044726">
    <property type="entry name" value="ABCC_6TM_D2"/>
</dbReference>
<evidence type="ECO:0000256" key="5">
    <source>
        <dbReference type="ARBA" id="ARBA00022741"/>
    </source>
</evidence>
<dbReference type="SUPFAM" id="SSF52540">
    <property type="entry name" value="P-loop containing nucleoside triphosphate hydrolases"/>
    <property type="match status" value="2"/>
</dbReference>
<feature type="transmembrane region" description="Helical" evidence="10">
    <location>
        <begin position="180"/>
        <end position="201"/>
    </location>
</feature>
<dbReference type="PANTHER" id="PTHR24223:SF443">
    <property type="entry name" value="MULTIDRUG-RESISTANCE LIKE PROTEIN 1, ISOFORM I"/>
    <property type="match status" value="1"/>
</dbReference>
<keyword evidence="3 10" id="KW-0812">Transmembrane</keyword>
<feature type="domain" description="ABC transporter" evidence="11">
    <location>
        <begin position="1325"/>
        <end position="1585"/>
    </location>
</feature>
<dbReference type="CDD" id="cd18579">
    <property type="entry name" value="ABC_6TM_ABCC_D1"/>
    <property type="match status" value="1"/>
</dbReference>
<dbReference type="PROSITE" id="PS50893">
    <property type="entry name" value="ABC_TRANSPORTER_2"/>
    <property type="match status" value="2"/>
</dbReference>
<comment type="subcellular location">
    <subcellularLocation>
        <location evidence="1">Vacuole membrane</location>
        <topology evidence="1">Multi-pass membrane protein</topology>
    </subcellularLocation>
</comment>
<evidence type="ECO:0000256" key="2">
    <source>
        <dbReference type="ARBA" id="ARBA00022448"/>
    </source>
</evidence>
<feature type="compositionally biased region" description="Polar residues" evidence="9">
    <location>
        <begin position="925"/>
        <end position="945"/>
    </location>
</feature>
<evidence type="ECO:0000256" key="8">
    <source>
        <dbReference type="ARBA" id="ARBA00023136"/>
    </source>
</evidence>
<keyword evidence="8 10" id="KW-0472">Membrane</keyword>
<feature type="domain" description="ABC transmembrane type-1" evidence="12">
    <location>
        <begin position="998"/>
        <end position="1283"/>
    </location>
</feature>
<dbReference type="InterPro" id="IPR056227">
    <property type="entry name" value="TMD0_ABC"/>
</dbReference>
<name>A0A9P8BTJ2_9FUNG</name>
<dbReference type="Gene3D" id="1.20.1560.10">
    <property type="entry name" value="ABC transporter type 1, transmembrane domain"/>
    <property type="match status" value="2"/>
</dbReference>
<protein>
    <submittedName>
        <fullName evidence="13">Multidrug resistance-associated protein 1</fullName>
    </submittedName>
</protein>
<feature type="region of interest" description="Disordered" evidence="9">
    <location>
        <begin position="1384"/>
        <end position="1405"/>
    </location>
</feature>
<feature type="transmembrane region" description="Helical" evidence="10">
    <location>
        <begin position="1231"/>
        <end position="1248"/>
    </location>
</feature>
<feature type="transmembrane region" description="Helical" evidence="10">
    <location>
        <begin position="114"/>
        <end position="137"/>
    </location>
</feature>
<keyword evidence="6" id="KW-0067">ATP-binding</keyword>
<feature type="transmembrane region" description="Helical" evidence="10">
    <location>
        <begin position="996"/>
        <end position="1019"/>
    </location>
</feature>
<accession>A0A9P8BTJ2</accession>
<dbReference type="Gene3D" id="3.40.50.300">
    <property type="entry name" value="P-loop containing nucleotide triphosphate hydrolases"/>
    <property type="match status" value="2"/>
</dbReference>
<dbReference type="InterPro" id="IPR044746">
    <property type="entry name" value="ABCC_6TM_D1"/>
</dbReference>
<dbReference type="Pfam" id="PF00664">
    <property type="entry name" value="ABC_membrane"/>
    <property type="match status" value="2"/>
</dbReference>
<dbReference type="Pfam" id="PF00005">
    <property type="entry name" value="ABC_tran"/>
    <property type="match status" value="2"/>
</dbReference>
<dbReference type="FunFam" id="1.20.1560.10:FF:000013">
    <property type="entry name" value="ABC transporter C family member 2"/>
    <property type="match status" value="1"/>
</dbReference>
<keyword evidence="7 10" id="KW-1133">Transmembrane helix</keyword>
<feature type="transmembrane region" description="Helical" evidence="10">
    <location>
        <begin position="1254"/>
        <end position="1274"/>
    </location>
</feature>
<evidence type="ECO:0000313" key="13">
    <source>
        <dbReference type="EMBL" id="KAG9065022.1"/>
    </source>
</evidence>
<dbReference type="InterPro" id="IPR011527">
    <property type="entry name" value="ABC1_TM_dom"/>
</dbReference>
<dbReference type="CDD" id="cd03244">
    <property type="entry name" value="ABCC_MRP_domain2"/>
    <property type="match status" value="1"/>
</dbReference>
<dbReference type="SUPFAM" id="SSF90123">
    <property type="entry name" value="ABC transporter transmembrane region"/>
    <property type="match status" value="2"/>
</dbReference>
<dbReference type="InterPro" id="IPR017871">
    <property type="entry name" value="ABC_transporter-like_CS"/>
</dbReference>
<evidence type="ECO:0000256" key="1">
    <source>
        <dbReference type="ARBA" id="ARBA00004128"/>
    </source>
</evidence>
<feature type="region of interest" description="Disordered" evidence="9">
    <location>
        <begin position="909"/>
        <end position="960"/>
    </location>
</feature>
<feature type="domain" description="ABC transporter" evidence="11">
    <location>
        <begin position="680"/>
        <end position="903"/>
    </location>
</feature>
<proteinExistence type="predicted"/>
<reference evidence="13" key="1">
    <citation type="submission" date="2021-06" db="EMBL/GenBank/DDBJ databases">
        <title>Genome Sequence of Mortierella hyaline Strain SCG-10, a Cold-Adapted, Nitrate-Reducing Fungus Isolated from Soil in Minnesota, USA.</title>
        <authorList>
            <person name="Aldossari N."/>
        </authorList>
    </citation>
    <scope>NUCLEOTIDE SEQUENCE</scope>
    <source>
        <strain evidence="13">SCG-10</strain>
    </source>
</reference>
<dbReference type="GO" id="GO:0016887">
    <property type="term" value="F:ATP hydrolysis activity"/>
    <property type="evidence" value="ECO:0007669"/>
    <property type="project" value="InterPro"/>
</dbReference>
<feature type="transmembrane region" description="Helical" evidence="10">
    <location>
        <begin position="540"/>
        <end position="565"/>
    </location>
</feature>
<dbReference type="GO" id="GO:0005524">
    <property type="term" value="F:ATP binding"/>
    <property type="evidence" value="ECO:0007669"/>
    <property type="project" value="UniProtKB-KW"/>
</dbReference>
<dbReference type="CDD" id="cd03250">
    <property type="entry name" value="ABCC_MRP_domain1"/>
    <property type="match status" value="1"/>
</dbReference>
<feature type="compositionally biased region" description="Basic and acidic residues" evidence="9">
    <location>
        <begin position="950"/>
        <end position="960"/>
    </location>
</feature>
<dbReference type="FunFam" id="3.40.50.300:FF:000163">
    <property type="entry name" value="Multidrug resistance-associated protein member 4"/>
    <property type="match status" value="1"/>
</dbReference>
<dbReference type="GO" id="GO:0000329">
    <property type="term" value="C:fungal-type vacuole membrane"/>
    <property type="evidence" value="ECO:0007669"/>
    <property type="project" value="UniProtKB-ARBA"/>
</dbReference>
<dbReference type="EMBL" id="JAHRHY010000012">
    <property type="protein sequence ID" value="KAG9065022.1"/>
    <property type="molecule type" value="Genomic_DNA"/>
</dbReference>
<feature type="transmembrane region" description="Helical" evidence="10">
    <location>
        <begin position="1039"/>
        <end position="1061"/>
    </location>
</feature>
<evidence type="ECO:0000256" key="4">
    <source>
        <dbReference type="ARBA" id="ARBA00022737"/>
    </source>
</evidence>
<dbReference type="SMART" id="SM00382">
    <property type="entry name" value="AAA"/>
    <property type="match status" value="2"/>
</dbReference>
<keyword evidence="5" id="KW-0547">Nucleotide-binding</keyword>
<feature type="transmembrane region" description="Helical" evidence="10">
    <location>
        <begin position="46"/>
        <end position="64"/>
    </location>
</feature>
<feature type="transmembrane region" description="Helical" evidence="10">
    <location>
        <begin position="460"/>
        <end position="478"/>
    </location>
</feature>
<dbReference type="PROSITE" id="PS00211">
    <property type="entry name" value="ABC_TRANSPORTER_1"/>
    <property type="match status" value="2"/>
</dbReference>
<comment type="caution">
    <text evidence="13">The sequence shown here is derived from an EMBL/GenBank/DDBJ whole genome shotgun (WGS) entry which is preliminary data.</text>
</comment>
<evidence type="ECO:0000256" key="9">
    <source>
        <dbReference type="SAM" id="MobiDB-lite"/>
    </source>
</evidence>
<evidence type="ECO:0000256" key="7">
    <source>
        <dbReference type="ARBA" id="ARBA00022989"/>
    </source>
</evidence>
<dbReference type="OrthoDB" id="6500128at2759"/>
<dbReference type="Pfam" id="PF24357">
    <property type="entry name" value="TMD0_ABC"/>
    <property type="match status" value="1"/>
</dbReference>
<feature type="transmembrane region" description="Helical" evidence="10">
    <location>
        <begin position="301"/>
        <end position="325"/>
    </location>
</feature>
<feature type="transmembrane region" description="Helical" evidence="10">
    <location>
        <begin position="149"/>
        <end position="168"/>
    </location>
</feature>
<keyword evidence="14" id="KW-1185">Reference proteome</keyword>
<dbReference type="InterPro" id="IPR003439">
    <property type="entry name" value="ABC_transporter-like_ATP-bd"/>
</dbReference>
<evidence type="ECO:0000256" key="3">
    <source>
        <dbReference type="ARBA" id="ARBA00022692"/>
    </source>
</evidence>
<feature type="transmembrane region" description="Helical" evidence="10">
    <location>
        <begin position="358"/>
        <end position="379"/>
    </location>
</feature>
<dbReference type="CDD" id="cd18580">
    <property type="entry name" value="ABC_6TM_ABCC_D2"/>
    <property type="match status" value="1"/>
</dbReference>
<feature type="transmembrane region" description="Helical" evidence="10">
    <location>
        <begin position="85"/>
        <end position="108"/>
    </location>
</feature>
<evidence type="ECO:0000313" key="14">
    <source>
        <dbReference type="Proteomes" id="UP000707451"/>
    </source>
</evidence>
<evidence type="ECO:0000256" key="6">
    <source>
        <dbReference type="ARBA" id="ARBA00022840"/>
    </source>
</evidence>
<dbReference type="FunFam" id="3.40.50.300:FF:000997">
    <property type="entry name" value="Multidrug resistance-associated protein 1"/>
    <property type="match status" value="1"/>
</dbReference>
<dbReference type="InterPro" id="IPR050173">
    <property type="entry name" value="ABC_transporter_C-like"/>
</dbReference>
<dbReference type="PROSITE" id="PS50929">
    <property type="entry name" value="ABC_TM1F"/>
    <property type="match status" value="2"/>
</dbReference>
<evidence type="ECO:0000259" key="11">
    <source>
        <dbReference type="PROSITE" id="PS50893"/>
    </source>
</evidence>
<feature type="domain" description="ABC transmembrane type-1" evidence="12">
    <location>
        <begin position="299"/>
        <end position="608"/>
    </location>
</feature>
<dbReference type="FunFam" id="1.20.1560.10:FF:000006">
    <property type="entry name" value="ATP-binding cassette, sub-family C (CFTR/MRP), member 9"/>
    <property type="match status" value="1"/>
</dbReference>
<dbReference type="InterPro" id="IPR003593">
    <property type="entry name" value="AAA+_ATPase"/>
</dbReference>
<dbReference type="InterPro" id="IPR027417">
    <property type="entry name" value="P-loop_NTPase"/>
</dbReference>
<evidence type="ECO:0000256" key="10">
    <source>
        <dbReference type="SAM" id="Phobius"/>
    </source>
</evidence>
<gene>
    <name evidence="13" type="primary">ABCC1_1</name>
    <name evidence="13" type="ORF">KI688_002341</name>
</gene>
<sequence>MELQQTSHSNYPVAPPLLSKDAEYWFCGSEGWGPLSKSRFGLTPCFEYSILLGALSTLAIASFFGRYMALRKYSKPHGFGRTAWIYWPTQTCMSLTGMMAVVVLVHLLNLENGAVPAAIFGYAALAAAWLLAVPLNYYEHVYSIRSSDVIFSFYAFSIVALMIQARTLRLLSDRSVGDSVQLAATFFMIPTLLIGFIVEAWPRGATKVQRSSSAPIYDKANLFSQMTFFFFLPIIRLGNTKSLMAEDFANQLPECVYTAASQPLLDIYWKANQDRATKRGREPSLFQAVLRSQLIHAPGLIAIRVVRVLTNFAVPAVFSLLLAYFQDIQDLTPSQESTAQSSDNGSSGRTTGNTSLEYGIFLVFSMSFAGLCNVILLAVSRQYCVVRGLEVRSALMSMVYRKALNLSPGSRQLSTTGQILNYVSIDADGWAEGGLVLTMWISIPLEFISALYLLHKTLGWSAWVGLLTMISLTPMQIWRVKIFNKLQRELSELADERIRVMTETLSAIKVVKLYAWESPFLKRILNVRNRELGAKRRMGALDAIMSIVFSSSPLIISLVTLSVYATWGGPGFTPGTLTPQVVFVSITVFNMLKNPITTLSETTSTTVRLVVSTSRIQQFLLREEINFDAIVREHDGSKKPSGEPAVVVQDATFSWSKEAVMVENDSLENQDDADETQALLHGLHDDESTDIQRPTLQHINLSVKGGSLVAIVGRVGQGKSSLLSALIGEMYKLHGYVKTVGRIAYVPQQSWILNATLRDNILFGLEYDQERYDRIIAASGLEPDLAMLPAGDQTEIGERGINLSGGQKQRVSLARAAYNDADIYLLDDPLSAVDAHVDQHLWNELIGPQGLLRNKTRLLVTHGIHHLQEVDQIVLLKDGCVAESGHFEDLMAAGQTFCQLISEYAITHRDQGGSGTSSREESDIADTQSQETVGSGTSGDSTVATTPKYDNARNSEIKKDTKRDKKAGIIKTETYKDGELNLSVFLTYLQAMTYKYTALTVFCHVLMQVCYVSTTLWLKYWIGQSKETDDQGNPPSLKYFLSVFALLTLVYTLTGMVLNWVSFGVALVRASEYLHRKFISRIMLLPPSFFDTTPLGRIINIASNDFLSIDERIPLKLYEITLQGVAIIASLTVVAFTTPLFLFASPFIALIYYYVQKYYIHASQAAKRVFRITKSPVYQSFQETLAGVSTIRAMGLQERFIKANSRWCDIHANAFVAYGYCIRWMEIQVQMVNVLITLLAGLWFVLLPQGSVNAATAGLALSFAMSNAQALIWFTRHYCDMYMHLIATERVEEYSEMRTEAPRLTAPDSEAGRALEQHWPQEGRIEFVDYSTRYREGMDLVLKGISFRVEGGQKIGIVGRTGAGKSSLTLALFRMIEAANSEWARATSSNSNQEPDDPHNEDQLDGGKIVIDNIDVSTLGLTDLRKNLSIIPQEPVLFAGTVRENLDPFVEMEDVVLWEALERSYLKSVIAALPGGLLFQVAQNGENFSVGQRSLICLARALLRKSKILVLDEATSAVDIETDELIQKTIRTEFKERTVLTIAHRIKTVMDSDKILVLDHGRVVEFDAPKVLLQDESSLFYKLAKQAGEA</sequence>
<dbReference type="Proteomes" id="UP000707451">
    <property type="component" value="Unassembled WGS sequence"/>
</dbReference>
<dbReference type="PANTHER" id="PTHR24223">
    <property type="entry name" value="ATP-BINDING CASSETTE SUB-FAMILY C"/>
    <property type="match status" value="1"/>
</dbReference>
<feature type="transmembrane region" description="Helical" evidence="10">
    <location>
        <begin position="1122"/>
        <end position="1155"/>
    </location>
</feature>
<keyword evidence="4" id="KW-0677">Repeat</keyword>
<evidence type="ECO:0000259" key="12">
    <source>
        <dbReference type="PROSITE" id="PS50929"/>
    </source>
</evidence>
<organism evidence="13 14">
    <name type="scientific">Linnemannia hyalina</name>
    <dbReference type="NCBI Taxonomy" id="64524"/>
    <lineage>
        <taxon>Eukaryota</taxon>
        <taxon>Fungi</taxon>
        <taxon>Fungi incertae sedis</taxon>
        <taxon>Mucoromycota</taxon>
        <taxon>Mortierellomycotina</taxon>
        <taxon>Mortierellomycetes</taxon>
        <taxon>Mortierellales</taxon>
        <taxon>Mortierellaceae</taxon>
        <taxon>Linnemannia</taxon>
    </lineage>
</organism>
<dbReference type="InterPro" id="IPR036640">
    <property type="entry name" value="ABC1_TM_sf"/>
</dbReference>
<feature type="transmembrane region" description="Helical" evidence="10">
    <location>
        <begin position="434"/>
        <end position="454"/>
    </location>
</feature>
<dbReference type="GO" id="GO:0140359">
    <property type="term" value="F:ABC-type transporter activity"/>
    <property type="evidence" value="ECO:0007669"/>
    <property type="project" value="InterPro"/>
</dbReference>